<evidence type="ECO:0000313" key="2">
    <source>
        <dbReference type="EMBL" id="GAI09925.1"/>
    </source>
</evidence>
<organism evidence="2">
    <name type="scientific">marine sediment metagenome</name>
    <dbReference type="NCBI Taxonomy" id="412755"/>
    <lineage>
        <taxon>unclassified sequences</taxon>
        <taxon>metagenomes</taxon>
        <taxon>ecological metagenomes</taxon>
    </lineage>
</organism>
<dbReference type="AlphaFoldDB" id="X1M5G9"/>
<feature type="domain" description="EVE" evidence="1">
    <location>
        <begin position="14"/>
        <end position="144"/>
    </location>
</feature>
<gene>
    <name evidence="2" type="ORF">S06H3_15406</name>
</gene>
<proteinExistence type="predicted"/>
<dbReference type="SUPFAM" id="SSF88697">
    <property type="entry name" value="PUA domain-like"/>
    <property type="match status" value="1"/>
</dbReference>
<sequence>MDIYRHIRGIQMVNYWLCVTNDENWQIIKEKKIWGVSEKCKKIISQVKIGDFLIFYVMPKKVGGILTTTSTQIMSKEKLFSWGEYGKYELFPYRVYLSDILLLEKPIKFDPLIEKLSFTKGRKKWSGPFRKSMFKIENEDYTIIKTYMNTYNVHAR</sequence>
<comment type="caution">
    <text evidence="2">The sequence shown here is derived from an EMBL/GenBank/DDBJ whole genome shotgun (WGS) entry which is preliminary data.</text>
</comment>
<dbReference type="PANTHER" id="PTHR39661:SF1">
    <property type="entry name" value="UPF0310 PROTEIN MJECL36"/>
    <property type="match status" value="1"/>
</dbReference>
<dbReference type="InterPro" id="IPR015947">
    <property type="entry name" value="PUA-like_sf"/>
</dbReference>
<name>X1M5G9_9ZZZZ</name>
<accession>X1M5G9</accession>
<evidence type="ECO:0000259" key="1">
    <source>
        <dbReference type="Pfam" id="PF01878"/>
    </source>
</evidence>
<dbReference type="EMBL" id="BARV01007582">
    <property type="protein sequence ID" value="GAI09925.1"/>
    <property type="molecule type" value="Genomic_DNA"/>
</dbReference>
<reference evidence="2" key="1">
    <citation type="journal article" date="2014" name="Front. Microbiol.">
        <title>High frequency of phylogenetically diverse reductive dehalogenase-homologous genes in deep subseafloor sedimentary metagenomes.</title>
        <authorList>
            <person name="Kawai M."/>
            <person name="Futagami T."/>
            <person name="Toyoda A."/>
            <person name="Takaki Y."/>
            <person name="Nishi S."/>
            <person name="Hori S."/>
            <person name="Arai W."/>
            <person name="Tsubouchi T."/>
            <person name="Morono Y."/>
            <person name="Uchiyama I."/>
            <person name="Ito T."/>
            <person name="Fujiyama A."/>
            <person name="Inagaki F."/>
            <person name="Takami H."/>
        </authorList>
    </citation>
    <scope>NUCLEOTIDE SEQUENCE</scope>
    <source>
        <strain evidence="2">Expedition CK06-06</strain>
    </source>
</reference>
<protein>
    <recommendedName>
        <fullName evidence="1">EVE domain-containing protein</fullName>
    </recommendedName>
</protein>
<dbReference type="Gene3D" id="3.10.590.10">
    <property type="entry name" value="ph1033 like domains"/>
    <property type="match status" value="1"/>
</dbReference>
<dbReference type="PANTHER" id="PTHR39661">
    <property type="entry name" value="UPF0310 PROTEIN MJECL36"/>
    <property type="match status" value="1"/>
</dbReference>
<dbReference type="Pfam" id="PF01878">
    <property type="entry name" value="EVE"/>
    <property type="match status" value="1"/>
</dbReference>
<dbReference type="InterPro" id="IPR002740">
    <property type="entry name" value="EVE_domain"/>
</dbReference>